<evidence type="ECO:0000313" key="2">
    <source>
        <dbReference type="EMBL" id="CAB4342551.1"/>
    </source>
</evidence>
<dbReference type="InterPro" id="IPR003615">
    <property type="entry name" value="HNH_nuc"/>
</dbReference>
<gene>
    <name evidence="2" type="ORF">UFOPK3547_00710</name>
</gene>
<proteinExistence type="predicted"/>
<dbReference type="Gene3D" id="1.10.30.50">
    <property type="match status" value="1"/>
</dbReference>
<dbReference type="Pfam" id="PF14279">
    <property type="entry name" value="HNH_5"/>
    <property type="match status" value="1"/>
</dbReference>
<accession>A0A6J5ZIW7</accession>
<dbReference type="GO" id="GO:0004519">
    <property type="term" value="F:endonuclease activity"/>
    <property type="evidence" value="ECO:0007669"/>
    <property type="project" value="InterPro"/>
</dbReference>
<dbReference type="EMBL" id="CAESAN010000048">
    <property type="protein sequence ID" value="CAB4342551.1"/>
    <property type="molecule type" value="Genomic_DNA"/>
</dbReference>
<dbReference type="AlphaFoldDB" id="A0A6J5ZIW7"/>
<name>A0A6J5ZIW7_9ZZZZ</name>
<dbReference type="InterPro" id="IPR052892">
    <property type="entry name" value="NA-targeting_endonuclease"/>
</dbReference>
<evidence type="ECO:0000259" key="1">
    <source>
        <dbReference type="SMART" id="SM00507"/>
    </source>
</evidence>
<dbReference type="GO" id="GO:0008270">
    <property type="term" value="F:zinc ion binding"/>
    <property type="evidence" value="ECO:0007669"/>
    <property type="project" value="InterPro"/>
</dbReference>
<dbReference type="PANTHER" id="PTHR33877:SF2">
    <property type="entry name" value="OS07G0170200 PROTEIN"/>
    <property type="match status" value="1"/>
</dbReference>
<dbReference type="GO" id="GO:0003676">
    <property type="term" value="F:nucleic acid binding"/>
    <property type="evidence" value="ECO:0007669"/>
    <property type="project" value="InterPro"/>
</dbReference>
<reference evidence="2" key="1">
    <citation type="submission" date="2020-05" db="EMBL/GenBank/DDBJ databases">
        <authorList>
            <person name="Chiriac C."/>
            <person name="Salcher M."/>
            <person name="Ghai R."/>
            <person name="Kavagutti S V."/>
        </authorList>
    </citation>
    <scope>NUCLEOTIDE SEQUENCE</scope>
</reference>
<sequence length="171" mass="19179">MRESGRVLVLNATYEPINVCTVRRAAILLLKEKVDLIERGDGDLRSESRVLASPLVVRLRSYVNVPRDSSKRRITRRAVFARDGWACQYCGTGSNLTVDHVIPRSKGGPSTWENIVASCAPCNRRKADRLPSQINMHPRKAPRVPGPDVFITVASQRIPPAWRQWLSPELA</sequence>
<dbReference type="SMART" id="SM00507">
    <property type="entry name" value="HNHc"/>
    <property type="match status" value="1"/>
</dbReference>
<dbReference type="InterPro" id="IPR029471">
    <property type="entry name" value="HNH_5"/>
</dbReference>
<dbReference type="CDD" id="cd00085">
    <property type="entry name" value="HNHc"/>
    <property type="match status" value="1"/>
</dbReference>
<feature type="domain" description="HNH nuclease" evidence="1">
    <location>
        <begin position="74"/>
        <end position="124"/>
    </location>
</feature>
<dbReference type="PANTHER" id="PTHR33877">
    <property type="entry name" value="SLL1193 PROTEIN"/>
    <property type="match status" value="1"/>
</dbReference>
<organism evidence="2">
    <name type="scientific">freshwater metagenome</name>
    <dbReference type="NCBI Taxonomy" id="449393"/>
    <lineage>
        <taxon>unclassified sequences</taxon>
        <taxon>metagenomes</taxon>
        <taxon>ecological metagenomes</taxon>
    </lineage>
</organism>
<protein>
    <submittedName>
        <fullName evidence="2">Unannotated protein</fullName>
    </submittedName>
</protein>